<keyword evidence="12" id="KW-1185">Reference proteome</keyword>
<dbReference type="InterPro" id="IPR001789">
    <property type="entry name" value="Sig_transdc_resp-reg_receiver"/>
</dbReference>
<dbReference type="InterPro" id="IPR046947">
    <property type="entry name" value="LytR-like"/>
</dbReference>
<accession>A0A174RCQ2</accession>
<dbReference type="RefSeq" id="WP_022461302.1">
    <property type="nucleotide sequence ID" value="NZ_CABJFB010000011.1"/>
</dbReference>
<evidence type="ECO:0000313" key="12">
    <source>
        <dbReference type="Proteomes" id="UP000768180"/>
    </source>
</evidence>
<dbReference type="EMBL" id="JAKNFS010000018">
    <property type="protein sequence ID" value="MCG4766384.1"/>
    <property type="molecule type" value="Genomic_DNA"/>
</dbReference>
<dbReference type="SMART" id="SM00850">
    <property type="entry name" value="LytTR"/>
    <property type="match status" value="1"/>
</dbReference>
<dbReference type="InterPro" id="IPR007492">
    <property type="entry name" value="LytTR_DNA-bd_dom"/>
</dbReference>
<dbReference type="Proteomes" id="UP001199915">
    <property type="component" value="Unassembled WGS sequence"/>
</dbReference>
<dbReference type="EMBL" id="CZAL01000018">
    <property type="protein sequence ID" value="CUP83214.1"/>
    <property type="molecule type" value="Genomic_DNA"/>
</dbReference>
<feature type="domain" description="HTH LytTR-type" evidence="5">
    <location>
        <begin position="131"/>
        <end position="234"/>
    </location>
</feature>
<name>A0A174RCQ2_9FIRM</name>
<evidence type="ECO:0000313" key="6">
    <source>
        <dbReference type="EMBL" id="CUN67050.1"/>
    </source>
</evidence>
<proteinExistence type="predicted"/>
<feature type="domain" description="Response regulatory" evidence="4">
    <location>
        <begin position="2"/>
        <end position="121"/>
    </location>
</feature>
<reference evidence="9" key="3">
    <citation type="submission" date="2020-02" db="EMBL/GenBank/DDBJ databases">
        <authorList>
            <person name="Littmann E."/>
            <person name="Sorbara M."/>
        </authorList>
    </citation>
    <scope>NUCLEOTIDE SEQUENCE</scope>
    <source>
        <strain evidence="9">MSK.14.54</strain>
    </source>
</reference>
<dbReference type="OrthoDB" id="9802383at2"/>
<dbReference type="Proteomes" id="UP000095709">
    <property type="component" value="Unassembled WGS sequence"/>
</dbReference>
<evidence type="ECO:0000313" key="11">
    <source>
        <dbReference type="Proteomes" id="UP000095709"/>
    </source>
</evidence>
<keyword evidence="8" id="KW-0238">DNA-binding</keyword>
<dbReference type="EMBL" id="CYYV01000002">
    <property type="protein sequence ID" value="CUN67050.1"/>
    <property type="molecule type" value="Genomic_DNA"/>
</dbReference>
<feature type="modified residue" description="4-aspartylphosphate" evidence="3">
    <location>
        <position position="58"/>
    </location>
</feature>
<reference evidence="9 12" key="2">
    <citation type="journal article" date="2020" name="Cell Host Microbe">
        <title>Functional and Genomic Variation between Human-Derived Isolates of Lachnospiraceae Reveals Inter- and Intra-Species Diversity.</title>
        <authorList>
            <person name="Sorbara M.T."/>
            <person name="Littmann E.R."/>
            <person name="Fontana E."/>
            <person name="Moody T.U."/>
            <person name="Kohout C.E."/>
            <person name="Gjonbalaj M."/>
            <person name="Eaton V."/>
            <person name="Seok R."/>
            <person name="Leiner I.M."/>
            <person name="Pamer E.G."/>
        </authorList>
    </citation>
    <scope>NUCLEOTIDE SEQUENCE [LARGE SCALE GENOMIC DNA]</scope>
    <source>
        <strain evidence="9 12">MSK.14.54</strain>
    </source>
</reference>
<dbReference type="Proteomes" id="UP000768180">
    <property type="component" value="Unassembled WGS sequence"/>
</dbReference>
<evidence type="ECO:0000313" key="8">
    <source>
        <dbReference type="EMBL" id="MCG4766384.1"/>
    </source>
</evidence>
<dbReference type="Proteomes" id="UP000095706">
    <property type="component" value="Unassembled WGS sequence"/>
</dbReference>
<protein>
    <recommendedName>
        <fullName evidence="1">Stage 0 sporulation protein A homolog</fullName>
    </recommendedName>
</protein>
<comment type="function">
    <text evidence="2">May play the central regulatory role in sporulation. It may be an element of the effector pathway responsible for the activation of sporulation genes in response to nutritional stress. Spo0A may act in concert with spo0H (a sigma factor) to control the expression of some genes that are critical to the sporulation process.</text>
</comment>
<evidence type="ECO:0000256" key="2">
    <source>
        <dbReference type="ARBA" id="ARBA00024867"/>
    </source>
</evidence>
<dbReference type="STRING" id="1150298.ERS852406_00522"/>
<dbReference type="Pfam" id="PF04397">
    <property type="entry name" value="LytTR"/>
    <property type="match status" value="1"/>
</dbReference>
<dbReference type="PROSITE" id="PS50110">
    <property type="entry name" value="RESPONSE_REGULATORY"/>
    <property type="match status" value="1"/>
</dbReference>
<evidence type="ECO:0000313" key="10">
    <source>
        <dbReference type="Proteomes" id="UP000095706"/>
    </source>
</evidence>
<dbReference type="PANTHER" id="PTHR37299">
    <property type="entry name" value="TRANSCRIPTIONAL REGULATOR-RELATED"/>
    <property type="match status" value="1"/>
</dbReference>
<dbReference type="GO" id="GO:0003677">
    <property type="term" value="F:DNA binding"/>
    <property type="evidence" value="ECO:0007669"/>
    <property type="project" value="UniProtKB-KW"/>
</dbReference>
<evidence type="ECO:0000259" key="4">
    <source>
        <dbReference type="PROSITE" id="PS50110"/>
    </source>
</evidence>
<dbReference type="GO" id="GO:0000156">
    <property type="term" value="F:phosphorelay response regulator activity"/>
    <property type="evidence" value="ECO:0007669"/>
    <property type="project" value="InterPro"/>
</dbReference>
<dbReference type="PANTHER" id="PTHR37299:SF1">
    <property type="entry name" value="STAGE 0 SPORULATION PROTEIN A HOMOLOG"/>
    <property type="match status" value="1"/>
</dbReference>
<evidence type="ECO:0000259" key="5">
    <source>
        <dbReference type="PROSITE" id="PS50930"/>
    </source>
</evidence>
<dbReference type="PROSITE" id="PS50930">
    <property type="entry name" value="HTH_LYTTR"/>
    <property type="match status" value="1"/>
</dbReference>
<dbReference type="Gene3D" id="3.40.50.2300">
    <property type="match status" value="1"/>
</dbReference>
<evidence type="ECO:0000313" key="7">
    <source>
        <dbReference type="EMBL" id="CUP83214.1"/>
    </source>
</evidence>
<dbReference type="EMBL" id="JAAITQ010000020">
    <property type="protein sequence ID" value="NSE16934.1"/>
    <property type="molecule type" value="Genomic_DNA"/>
</dbReference>
<dbReference type="Pfam" id="PF00072">
    <property type="entry name" value="Response_reg"/>
    <property type="match status" value="1"/>
</dbReference>
<dbReference type="SUPFAM" id="SSF52172">
    <property type="entry name" value="CheY-like"/>
    <property type="match status" value="1"/>
</dbReference>
<evidence type="ECO:0000256" key="3">
    <source>
        <dbReference type="PROSITE-ProRule" id="PRU00169"/>
    </source>
</evidence>
<evidence type="ECO:0000256" key="1">
    <source>
        <dbReference type="ARBA" id="ARBA00018672"/>
    </source>
</evidence>
<dbReference type="InterPro" id="IPR011006">
    <property type="entry name" value="CheY-like_superfamily"/>
</dbReference>
<evidence type="ECO:0000313" key="9">
    <source>
        <dbReference type="EMBL" id="NSE16934.1"/>
    </source>
</evidence>
<keyword evidence="3" id="KW-0597">Phosphoprotein</keyword>
<dbReference type="Gene3D" id="2.40.50.1020">
    <property type="entry name" value="LytTr DNA-binding domain"/>
    <property type="match status" value="1"/>
</dbReference>
<reference evidence="10 11" key="1">
    <citation type="submission" date="2015-09" db="EMBL/GenBank/DDBJ databases">
        <authorList>
            <consortium name="Pathogen Informatics"/>
        </authorList>
    </citation>
    <scope>NUCLEOTIDE SEQUENCE [LARGE SCALE GENOMIC DNA]</scope>
    <source>
        <strain evidence="6 10">2789STDY5608849</strain>
        <strain evidence="7 11">2789STDY5834885</strain>
    </source>
</reference>
<gene>
    <name evidence="7" type="primary">yehT_3</name>
    <name evidence="6" type="synonym">yehT_1</name>
    <name evidence="6" type="ORF">ERS852406_00522</name>
    <name evidence="7" type="ORF">ERS852498_02930</name>
    <name evidence="9" type="ORF">G5B05_11060</name>
    <name evidence="8" type="ORF">L0N21_12825</name>
</gene>
<dbReference type="AlphaFoldDB" id="A0A174RCQ2"/>
<dbReference type="SMART" id="SM00448">
    <property type="entry name" value="REC"/>
    <property type="match status" value="1"/>
</dbReference>
<organism evidence="7 11">
    <name type="scientific">Fusicatenibacter saccharivorans</name>
    <dbReference type="NCBI Taxonomy" id="1150298"/>
    <lineage>
        <taxon>Bacteria</taxon>
        <taxon>Bacillati</taxon>
        <taxon>Bacillota</taxon>
        <taxon>Clostridia</taxon>
        <taxon>Lachnospirales</taxon>
        <taxon>Lachnospiraceae</taxon>
        <taxon>Fusicatenibacter</taxon>
    </lineage>
</organism>
<sequence>MNLILCDDDKVFLNKLEIRIRGLCQKHKIAVKMECYVSAKEMLEGIKNLDEISVFFIDIDMPEVNGFEVASYLKKWNRECCIVFVSNKDDLVFQSLVYHPFFFIRKAHLDEELEPQLLELQKKAGKKVPQIELQTGRQSVKLALRDIWFVESEKNYLLFYREKDTRDEAIRVRMKMSEAEKKLEAHKFVRTHKGYLVNMNYVYRLREKELLLLNGKSIPVSRNYLNQVRMKIMGVVME</sequence>
<reference evidence="8" key="4">
    <citation type="submission" date="2022-01" db="EMBL/GenBank/DDBJ databases">
        <title>Collection of gut derived symbiotic bacterial strains cultured from healthy donors.</title>
        <authorList>
            <person name="Lin H."/>
            <person name="Kohout C."/>
            <person name="Waligurski E."/>
            <person name="Pamer E.G."/>
        </authorList>
    </citation>
    <scope>NUCLEOTIDE SEQUENCE</scope>
    <source>
        <strain evidence="8">DFI.5.49</strain>
    </source>
</reference>